<accession>A0A0K2TFE5</accession>
<sequence length="145" mass="17063">MDIGENSHSKRASKRYDLFEGQWKNKRYNQHRARVESAASVIDVKPPISSSFKHIKVKSKKLQKEEEKHTEVMTNNLILLRHLSEISVTKRIDDGEDKKIHWGDYYEDILMLRQDQIERLKAESLRKLNKHNYSLRRDGGSSKSS</sequence>
<proteinExistence type="inferred from homology"/>
<dbReference type="PANTHER" id="PTHR33768:SF3">
    <property type="entry name" value="MIP11318P"/>
    <property type="match status" value="1"/>
</dbReference>
<reference evidence="3" key="1">
    <citation type="submission" date="2014-05" db="EMBL/GenBank/DDBJ databases">
        <authorList>
            <person name="Chronopoulou M."/>
        </authorList>
    </citation>
    <scope>NUCLEOTIDE SEQUENCE</scope>
    <source>
        <tissue evidence="3">Whole organism</tissue>
    </source>
</reference>
<evidence type="ECO:0000313" key="2">
    <source>
        <dbReference type="EMBL" id="CAF2952346.1"/>
    </source>
</evidence>
<name>A0A0K2TFE5_LEPSM</name>
<comment type="similarity">
    <text evidence="1">Belongs to the CFAP97 family.</text>
</comment>
<evidence type="ECO:0000313" key="4">
    <source>
        <dbReference type="Proteomes" id="UP000675881"/>
    </source>
</evidence>
<dbReference type="OrthoDB" id="2163395at2759"/>
<dbReference type="EMBL" id="HACA01006941">
    <property type="protein sequence ID" value="CDW24302.1"/>
    <property type="molecule type" value="Transcribed_RNA"/>
</dbReference>
<gene>
    <name evidence="2" type="ORF">LSAA_10640</name>
</gene>
<protein>
    <submittedName>
        <fullName evidence="3">CG14551 CG14551PAlike [Tribolium castaneum]</fullName>
    </submittedName>
    <submittedName>
        <fullName evidence="2">THOC2</fullName>
    </submittedName>
</protein>
<evidence type="ECO:0000256" key="1">
    <source>
        <dbReference type="ARBA" id="ARBA00008315"/>
    </source>
</evidence>
<dbReference type="EMBL" id="HG994584">
    <property type="protein sequence ID" value="CAF2952346.1"/>
    <property type="molecule type" value="Genomic_DNA"/>
</dbReference>
<organism evidence="3">
    <name type="scientific">Lepeophtheirus salmonis</name>
    <name type="common">Salmon louse</name>
    <name type="synonym">Caligus salmonis</name>
    <dbReference type="NCBI Taxonomy" id="72036"/>
    <lineage>
        <taxon>Eukaryota</taxon>
        <taxon>Metazoa</taxon>
        <taxon>Ecdysozoa</taxon>
        <taxon>Arthropoda</taxon>
        <taxon>Crustacea</taxon>
        <taxon>Multicrustacea</taxon>
        <taxon>Hexanauplia</taxon>
        <taxon>Copepoda</taxon>
        <taxon>Siphonostomatoida</taxon>
        <taxon>Caligidae</taxon>
        <taxon>Lepeophtheirus</taxon>
    </lineage>
</organism>
<dbReference type="Pfam" id="PF13879">
    <property type="entry name" value="Hmw_CFAP97"/>
    <property type="match status" value="1"/>
</dbReference>
<dbReference type="PANTHER" id="PTHR33768">
    <property type="entry name" value="MIP11318P"/>
    <property type="match status" value="1"/>
</dbReference>
<dbReference type="InterPro" id="IPR029488">
    <property type="entry name" value="Hmw/CFAP97"/>
</dbReference>
<dbReference type="InterPro" id="IPR038792">
    <property type="entry name" value="CFAP97D1/2"/>
</dbReference>
<dbReference type="Proteomes" id="UP000675881">
    <property type="component" value="Chromosome 5"/>
</dbReference>
<keyword evidence="4" id="KW-1185">Reference proteome</keyword>
<dbReference type="AlphaFoldDB" id="A0A0K2TFE5"/>
<evidence type="ECO:0000313" key="3">
    <source>
        <dbReference type="EMBL" id="CDW24302.1"/>
    </source>
</evidence>
<reference evidence="2" key="2">
    <citation type="submission" date="2021-02" db="EMBL/GenBank/DDBJ databases">
        <authorList>
            <person name="Bekaert M."/>
        </authorList>
    </citation>
    <scope>NUCLEOTIDE SEQUENCE</scope>
    <source>
        <strain evidence="2">IoA-00</strain>
    </source>
</reference>